<name>A0A1I7CLU9_9BURK</name>
<proteinExistence type="predicted"/>
<gene>
    <name evidence="1" type="ORF">SAMN05192563_100713</name>
</gene>
<protein>
    <submittedName>
        <fullName evidence="1">Putative transposase of IS4/5 family</fullName>
    </submittedName>
</protein>
<dbReference type="EMBL" id="FPBH01000007">
    <property type="protein sequence ID" value="SFU00421.1"/>
    <property type="molecule type" value="Genomic_DNA"/>
</dbReference>
<accession>A0A1I7CLU9</accession>
<evidence type="ECO:0000313" key="2">
    <source>
        <dbReference type="Proteomes" id="UP000198844"/>
    </source>
</evidence>
<dbReference type="RefSeq" id="WP_093634699.1">
    <property type="nucleotide sequence ID" value="NZ_FPBH01000007.1"/>
</dbReference>
<dbReference type="Proteomes" id="UP000198844">
    <property type="component" value="Unassembled WGS sequence"/>
</dbReference>
<dbReference type="AlphaFoldDB" id="A0A1I7CLU9"/>
<dbReference type="OrthoDB" id="9089549at2"/>
<sequence>MWLDRFERVDGQLMAVGITQSGSQSLLTPEQMQTSNLGSGRYKAITLDTSFARWERTSACEYATAFEITSSITDRHGMFSIPYEGGNIVFPAWELQRTLLGAPATVANHVYRPGGLELLCSPVCNSDNFTIALPVGRELGPRQRSDVLTERLTWFYAYPSAYRAWNSIYRHACSGRIDIDLPSADVQLSAHGRIIDGVFYARRIYVLTLAPLEPPLDWAKTDREIYHFVNGRMRHVKSRQTGDPRLRPIGDRWNLTDGEWMVVEKFVFPQRSSSRRWSCNVRDAVDGVIVKMGTGMSWAGLDNSRAKAYVSKQLYGRMKTNGRWDQIAEFLASSRQQD</sequence>
<organism evidence="1 2">
    <name type="scientific">Paraburkholderia aspalathi</name>
    <dbReference type="NCBI Taxonomy" id="1324617"/>
    <lineage>
        <taxon>Bacteria</taxon>
        <taxon>Pseudomonadati</taxon>
        <taxon>Pseudomonadota</taxon>
        <taxon>Betaproteobacteria</taxon>
        <taxon>Burkholderiales</taxon>
        <taxon>Burkholderiaceae</taxon>
        <taxon>Paraburkholderia</taxon>
    </lineage>
</organism>
<evidence type="ECO:0000313" key="1">
    <source>
        <dbReference type="EMBL" id="SFU00421.1"/>
    </source>
</evidence>
<reference evidence="1 2" key="1">
    <citation type="submission" date="2016-10" db="EMBL/GenBank/DDBJ databases">
        <authorList>
            <person name="de Groot N.N."/>
        </authorList>
    </citation>
    <scope>NUCLEOTIDE SEQUENCE [LARGE SCALE GENOMIC DNA]</scope>
    <source>
        <strain evidence="1 2">LMG 27731</strain>
    </source>
</reference>